<dbReference type="Proteomes" id="UP000735302">
    <property type="component" value="Unassembled WGS sequence"/>
</dbReference>
<reference evidence="1 2" key="1">
    <citation type="journal article" date="2021" name="Elife">
        <title>Chloroplast acquisition without the gene transfer in kleptoplastic sea slugs, Plakobranchus ocellatus.</title>
        <authorList>
            <person name="Maeda T."/>
            <person name="Takahashi S."/>
            <person name="Yoshida T."/>
            <person name="Shimamura S."/>
            <person name="Takaki Y."/>
            <person name="Nagai Y."/>
            <person name="Toyoda A."/>
            <person name="Suzuki Y."/>
            <person name="Arimoto A."/>
            <person name="Ishii H."/>
            <person name="Satoh N."/>
            <person name="Nishiyama T."/>
            <person name="Hasebe M."/>
            <person name="Maruyama T."/>
            <person name="Minagawa J."/>
            <person name="Obokata J."/>
            <person name="Shigenobu S."/>
        </authorList>
    </citation>
    <scope>NUCLEOTIDE SEQUENCE [LARGE SCALE GENOMIC DNA]</scope>
</reference>
<gene>
    <name evidence="1" type="ORF">PoB_002413300</name>
</gene>
<keyword evidence="2" id="KW-1185">Reference proteome</keyword>
<evidence type="ECO:0000313" key="1">
    <source>
        <dbReference type="EMBL" id="GFN97627.1"/>
    </source>
</evidence>
<name>A0AAV3ZT50_9GAST</name>
<proteinExistence type="predicted"/>
<accession>A0AAV3ZT50</accession>
<organism evidence="1 2">
    <name type="scientific">Plakobranchus ocellatus</name>
    <dbReference type="NCBI Taxonomy" id="259542"/>
    <lineage>
        <taxon>Eukaryota</taxon>
        <taxon>Metazoa</taxon>
        <taxon>Spiralia</taxon>
        <taxon>Lophotrochozoa</taxon>
        <taxon>Mollusca</taxon>
        <taxon>Gastropoda</taxon>
        <taxon>Heterobranchia</taxon>
        <taxon>Euthyneura</taxon>
        <taxon>Panpulmonata</taxon>
        <taxon>Sacoglossa</taxon>
        <taxon>Placobranchoidea</taxon>
        <taxon>Plakobranchidae</taxon>
        <taxon>Plakobranchus</taxon>
    </lineage>
</organism>
<comment type="caution">
    <text evidence="1">The sequence shown here is derived from an EMBL/GenBank/DDBJ whole genome shotgun (WGS) entry which is preliminary data.</text>
</comment>
<dbReference type="AlphaFoldDB" id="A0AAV3ZT50"/>
<protein>
    <submittedName>
        <fullName evidence="1">Uncharacterized protein</fullName>
    </submittedName>
</protein>
<sequence length="98" mass="11165">MDRHYAFPTMQFEMMSHPDPRCEDAGEKDELCSGLCRRSVGPHAILGGQCEDSEGALQAVALSELYREPTKCMLEARTIDFPGDRLGWSNHPLRRERR</sequence>
<dbReference type="EMBL" id="BLXT01002790">
    <property type="protein sequence ID" value="GFN97627.1"/>
    <property type="molecule type" value="Genomic_DNA"/>
</dbReference>
<evidence type="ECO:0000313" key="2">
    <source>
        <dbReference type="Proteomes" id="UP000735302"/>
    </source>
</evidence>